<evidence type="ECO:0000313" key="1">
    <source>
        <dbReference type="EMBL" id="GAA2671389.1"/>
    </source>
</evidence>
<dbReference type="SUPFAM" id="SSF160631">
    <property type="entry name" value="SMI1/KNR4-like"/>
    <property type="match status" value="1"/>
</dbReference>
<gene>
    <name evidence="1" type="ORF">GCM10010412_050950</name>
</gene>
<reference evidence="1 2" key="1">
    <citation type="journal article" date="2019" name="Int. J. Syst. Evol. Microbiol.">
        <title>The Global Catalogue of Microorganisms (GCM) 10K type strain sequencing project: providing services to taxonomists for standard genome sequencing and annotation.</title>
        <authorList>
            <consortium name="The Broad Institute Genomics Platform"/>
            <consortium name="The Broad Institute Genome Sequencing Center for Infectious Disease"/>
            <person name="Wu L."/>
            <person name="Ma J."/>
        </authorList>
    </citation>
    <scope>NUCLEOTIDE SEQUENCE [LARGE SCALE GENOMIC DNA]</scope>
    <source>
        <strain evidence="1 2">JCM 6835</strain>
    </source>
</reference>
<dbReference type="InterPro" id="IPR037883">
    <property type="entry name" value="Knr4/Smi1-like_sf"/>
</dbReference>
<proteinExistence type="predicted"/>
<sequence length="184" mass="20439">MSAAADVDVLQRLMPPPAGEGTLVDWARMTESWGRSFPPDYQRFMQVYGSGSVQDYLSIGEPEPRVALSEARRDGMVMETANAEADWQTEDKTPDLEGTRPLLITWGVSATADLLCWDATGQDAAAWPVLVYNRGEALWSRYDCGMVQFLTRVLKADFPDNPLGAVFMWGVTDAVYEKRPSAPR</sequence>
<protein>
    <recommendedName>
        <fullName evidence="3">SMI1/KNR4 family protein</fullName>
    </recommendedName>
</protein>
<accession>A0ABN3S9A0</accession>
<organism evidence="1 2">
    <name type="scientific">Nonomuraea recticatena</name>
    <dbReference type="NCBI Taxonomy" id="46178"/>
    <lineage>
        <taxon>Bacteria</taxon>
        <taxon>Bacillati</taxon>
        <taxon>Actinomycetota</taxon>
        <taxon>Actinomycetes</taxon>
        <taxon>Streptosporangiales</taxon>
        <taxon>Streptosporangiaceae</taxon>
        <taxon>Nonomuraea</taxon>
    </lineage>
</organism>
<name>A0ABN3S9A0_9ACTN</name>
<comment type="caution">
    <text evidence="1">The sequence shown here is derived from an EMBL/GenBank/DDBJ whole genome shotgun (WGS) entry which is preliminary data.</text>
</comment>
<keyword evidence="2" id="KW-1185">Reference proteome</keyword>
<evidence type="ECO:0000313" key="2">
    <source>
        <dbReference type="Proteomes" id="UP001501666"/>
    </source>
</evidence>
<evidence type="ECO:0008006" key="3">
    <source>
        <dbReference type="Google" id="ProtNLM"/>
    </source>
</evidence>
<dbReference type="EMBL" id="BAAATE010000013">
    <property type="protein sequence ID" value="GAA2671389.1"/>
    <property type="molecule type" value="Genomic_DNA"/>
</dbReference>
<dbReference type="Proteomes" id="UP001501666">
    <property type="component" value="Unassembled WGS sequence"/>
</dbReference>